<proteinExistence type="predicted"/>
<protein>
    <submittedName>
        <fullName evidence="1">Uncharacterized protein</fullName>
    </submittedName>
</protein>
<name>A0A8S5QS88_9CAUD</name>
<organism evidence="1">
    <name type="scientific">Myoviridae sp. ctgXL3</name>
    <dbReference type="NCBI Taxonomy" id="2826681"/>
    <lineage>
        <taxon>Viruses</taxon>
        <taxon>Duplodnaviria</taxon>
        <taxon>Heunggongvirae</taxon>
        <taxon>Uroviricota</taxon>
        <taxon>Caudoviricetes</taxon>
    </lineage>
</organism>
<reference evidence="1" key="1">
    <citation type="journal article" date="2021" name="Proc. Natl. Acad. Sci. U.S.A.">
        <title>A Catalog of Tens of Thousands of Viruses from Human Metagenomes Reveals Hidden Associations with Chronic Diseases.</title>
        <authorList>
            <person name="Tisza M.J."/>
            <person name="Buck C.B."/>
        </authorList>
    </citation>
    <scope>NUCLEOTIDE SEQUENCE</scope>
    <source>
        <strain evidence="1">CtgXL3</strain>
    </source>
</reference>
<dbReference type="EMBL" id="BK015712">
    <property type="protein sequence ID" value="DAE21516.1"/>
    <property type="molecule type" value="Genomic_DNA"/>
</dbReference>
<sequence>MKYSDKVLDGVKRLLWCDLHTINVKRQRAEKQDNKELAKMYKDQGELIATLIANTPGLQDKLGQS</sequence>
<evidence type="ECO:0000313" key="1">
    <source>
        <dbReference type="EMBL" id="DAE21516.1"/>
    </source>
</evidence>
<accession>A0A8S5QS88</accession>